<feature type="domain" description="Alpha/beta hydrolase fold-3" evidence="2">
    <location>
        <begin position="72"/>
        <end position="282"/>
    </location>
</feature>
<dbReference type="InterPro" id="IPR029058">
    <property type="entry name" value="AB_hydrolase_fold"/>
</dbReference>
<dbReference type="STRING" id="1123357.SAMN02745244_02101"/>
<dbReference type="Pfam" id="PF07859">
    <property type="entry name" value="Abhydrolase_3"/>
    <property type="match status" value="1"/>
</dbReference>
<proteinExistence type="predicted"/>
<sequence>MEISRVHPQLRAMARWVPRVNPGGWAVRNLARAGSRHLVPRARVAGVTIRNVSSGAARVRLYTPEVTGGAALLWIHGGGMVIGAPRQDDRFCAETASQLGVVVASVDYRLAPENPHPTPSEDCLAVWSWLQAGAASQGIDPDRIAVGGASAGGGLAASVVNTLHDDGGAQPAAQWLVYPMLDDRTAARTELDAVSHFVWDNSANRAGWAALLRGISSPGADGVPVDAAPARRADLAGLPQTWIGVGDIDLFHDEARCYAQRLVAAGVPTLLDVVPGAPHGFESLAPHVPVARAFLGRAREWLARAIAPR</sequence>
<dbReference type="PANTHER" id="PTHR48081">
    <property type="entry name" value="AB HYDROLASE SUPERFAMILY PROTEIN C4A8.06C"/>
    <property type="match status" value="1"/>
</dbReference>
<dbReference type="RefSeq" id="WP_073187976.1">
    <property type="nucleotide sequence ID" value="NZ_FQZG01000035.1"/>
</dbReference>
<dbReference type="AlphaFoldDB" id="A0A1M6HX51"/>
<dbReference type="SUPFAM" id="SSF53474">
    <property type="entry name" value="alpha/beta-Hydrolases"/>
    <property type="match status" value="1"/>
</dbReference>
<evidence type="ECO:0000256" key="1">
    <source>
        <dbReference type="ARBA" id="ARBA00022801"/>
    </source>
</evidence>
<dbReference type="EMBL" id="FQZG01000035">
    <property type="protein sequence ID" value="SHJ26830.1"/>
    <property type="molecule type" value="Genomic_DNA"/>
</dbReference>
<protein>
    <submittedName>
        <fullName evidence="3">Acetyl esterase/lipase</fullName>
    </submittedName>
</protein>
<dbReference type="InterPro" id="IPR050300">
    <property type="entry name" value="GDXG_lipolytic_enzyme"/>
</dbReference>
<dbReference type="InterPro" id="IPR013094">
    <property type="entry name" value="AB_hydrolase_3"/>
</dbReference>
<evidence type="ECO:0000259" key="2">
    <source>
        <dbReference type="Pfam" id="PF07859"/>
    </source>
</evidence>
<keyword evidence="1" id="KW-0378">Hydrolase</keyword>
<dbReference type="PANTHER" id="PTHR48081:SF8">
    <property type="entry name" value="ALPHA_BETA HYDROLASE FOLD-3 DOMAIN-CONTAINING PROTEIN-RELATED"/>
    <property type="match status" value="1"/>
</dbReference>
<evidence type="ECO:0000313" key="3">
    <source>
        <dbReference type="EMBL" id="SHJ26830.1"/>
    </source>
</evidence>
<organism evidence="3 4">
    <name type="scientific">Tessaracoccus bendigoensis DSM 12906</name>
    <dbReference type="NCBI Taxonomy" id="1123357"/>
    <lineage>
        <taxon>Bacteria</taxon>
        <taxon>Bacillati</taxon>
        <taxon>Actinomycetota</taxon>
        <taxon>Actinomycetes</taxon>
        <taxon>Propionibacteriales</taxon>
        <taxon>Propionibacteriaceae</taxon>
        <taxon>Tessaracoccus</taxon>
    </lineage>
</organism>
<evidence type="ECO:0000313" key="4">
    <source>
        <dbReference type="Proteomes" id="UP000184512"/>
    </source>
</evidence>
<name>A0A1M6HX51_9ACTN</name>
<reference evidence="3 4" key="1">
    <citation type="submission" date="2016-11" db="EMBL/GenBank/DDBJ databases">
        <authorList>
            <person name="Jaros S."/>
            <person name="Januszkiewicz K."/>
            <person name="Wedrychowicz H."/>
        </authorList>
    </citation>
    <scope>NUCLEOTIDE SEQUENCE [LARGE SCALE GENOMIC DNA]</scope>
    <source>
        <strain evidence="3 4">DSM 12906</strain>
    </source>
</reference>
<keyword evidence="4" id="KW-1185">Reference proteome</keyword>
<gene>
    <name evidence="3" type="ORF">SAMN02745244_02101</name>
</gene>
<dbReference type="Proteomes" id="UP000184512">
    <property type="component" value="Unassembled WGS sequence"/>
</dbReference>
<dbReference type="GO" id="GO:0016787">
    <property type="term" value="F:hydrolase activity"/>
    <property type="evidence" value="ECO:0007669"/>
    <property type="project" value="UniProtKB-KW"/>
</dbReference>
<dbReference type="Gene3D" id="3.40.50.1820">
    <property type="entry name" value="alpha/beta hydrolase"/>
    <property type="match status" value="1"/>
</dbReference>
<accession>A0A1M6HX51</accession>